<proteinExistence type="predicted"/>
<reference evidence="2 3" key="1">
    <citation type="submission" date="2024-08" db="EMBL/GenBank/DDBJ databases">
        <title>Gnathostoma spinigerum genome.</title>
        <authorList>
            <person name="Gonzalez-Bertolin B."/>
            <person name="Monzon S."/>
            <person name="Zaballos A."/>
            <person name="Jimenez P."/>
            <person name="Dekumyoy P."/>
            <person name="Varona S."/>
            <person name="Cuesta I."/>
            <person name="Sumanam S."/>
            <person name="Adisakwattana P."/>
            <person name="Gasser R.B."/>
            <person name="Hernandez-Gonzalez A."/>
            <person name="Young N.D."/>
            <person name="Perteguer M.J."/>
        </authorList>
    </citation>
    <scope>NUCLEOTIDE SEQUENCE [LARGE SCALE GENOMIC DNA]</scope>
    <source>
        <strain evidence="2">AL3</strain>
        <tissue evidence="2">Liver</tissue>
    </source>
</reference>
<comment type="caution">
    <text evidence="2">The sequence shown here is derived from an EMBL/GenBank/DDBJ whole genome shotgun (WGS) entry which is preliminary data.</text>
</comment>
<feature type="transmembrane region" description="Helical" evidence="1">
    <location>
        <begin position="201"/>
        <end position="219"/>
    </location>
</feature>
<feature type="transmembrane region" description="Helical" evidence="1">
    <location>
        <begin position="114"/>
        <end position="132"/>
    </location>
</feature>
<dbReference type="AlphaFoldDB" id="A0ABD6E468"/>
<organism evidence="2 3">
    <name type="scientific">Gnathostoma spinigerum</name>
    <dbReference type="NCBI Taxonomy" id="75299"/>
    <lineage>
        <taxon>Eukaryota</taxon>
        <taxon>Metazoa</taxon>
        <taxon>Ecdysozoa</taxon>
        <taxon>Nematoda</taxon>
        <taxon>Chromadorea</taxon>
        <taxon>Rhabditida</taxon>
        <taxon>Spirurina</taxon>
        <taxon>Gnathostomatomorpha</taxon>
        <taxon>Gnathostomatoidea</taxon>
        <taxon>Gnathostomatidae</taxon>
        <taxon>Gnathostoma</taxon>
    </lineage>
</organism>
<sequence length="285" mass="30769">MDIAARYAEQLETTVETMRRRGIAIYDTTISMGQRSVRLADKIREIVEPAAYDVSDAVTSAVQEMSPLDPAEKDMRNSLLELYLGCSVLSIGLSAGEISGAFALAPLLAKIFDTWAEVVLMFIIPYYVYLILRKNAALDETERRVILFSFAMCIGNLGGHLLGRRMASVAPAVAFVHPMILGLAVDTEVSPPGLYSNRKSLLSIAASFSLGISIILASLQGISFAVMLSLILSAIFIAVHFQVVVYQMSNKAYGAGEAQLAYLIGTFIIQFITAALLGVATDDTA</sequence>
<protein>
    <submittedName>
        <fullName evidence="2">Uncharacterized protein</fullName>
    </submittedName>
</protein>
<evidence type="ECO:0000256" key="1">
    <source>
        <dbReference type="SAM" id="Phobius"/>
    </source>
</evidence>
<dbReference type="EMBL" id="JBGFUD010000537">
    <property type="protein sequence ID" value="MFH4974735.1"/>
    <property type="molecule type" value="Genomic_DNA"/>
</dbReference>
<gene>
    <name evidence="2" type="ORF">AB6A40_001444</name>
</gene>
<name>A0ABD6E468_9BILA</name>
<evidence type="ECO:0000313" key="2">
    <source>
        <dbReference type="EMBL" id="MFH4974735.1"/>
    </source>
</evidence>
<feature type="transmembrane region" description="Helical" evidence="1">
    <location>
        <begin position="144"/>
        <end position="163"/>
    </location>
</feature>
<accession>A0ABD6E468</accession>
<keyword evidence="1" id="KW-0472">Membrane</keyword>
<dbReference type="Proteomes" id="UP001608902">
    <property type="component" value="Unassembled WGS sequence"/>
</dbReference>
<keyword evidence="1" id="KW-0812">Transmembrane</keyword>
<keyword evidence="3" id="KW-1185">Reference proteome</keyword>
<evidence type="ECO:0000313" key="3">
    <source>
        <dbReference type="Proteomes" id="UP001608902"/>
    </source>
</evidence>
<keyword evidence="1" id="KW-1133">Transmembrane helix</keyword>
<feature type="transmembrane region" description="Helical" evidence="1">
    <location>
        <begin position="225"/>
        <end position="248"/>
    </location>
</feature>
<feature type="transmembrane region" description="Helical" evidence="1">
    <location>
        <begin position="82"/>
        <end position="108"/>
    </location>
</feature>
<feature type="transmembrane region" description="Helical" evidence="1">
    <location>
        <begin position="260"/>
        <end position="280"/>
    </location>
</feature>